<dbReference type="Gene3D" id="3.40.50.620">
    <property type="entry name" value="HUPs"/>
    <property type="match status" value="1"/>
</dbReference>
<dbReference type="GO" id="GO:0005524">
    <property type="term" value="F:ATP binding"/>
    <property type="evidence" value="ECO:0007669"/>
    <property type="project" value="UniProtKB-KW"/>
</dbReference>
<evidence type="ECO:0000256" key="3">
    <source>
        <dbReference type="ARBA" id="ARBA00009014"/>
    </source>
</evidence>
<feature type="domain" description="Cytidyltransferase-like" evidence="12">
    <location>
        <begin position="13"/>
        <end position="207"/>
    </location>
</feature>
<keyword evidence="4 11" id="KW-0662">Pyridine nucleotide biosynthesis</keyword>
<evidence type="ECO:0000313" key="13">
    <source>
        <dbReference type="EMBL" id="XBH18335.1"/>
    </source>
</evidence>
<evidence type="ECO:0000256" key="5">
    <source>
        <dbReference type="ARBA" id="ARBA00022679"/>
    </source>
</evidence>
<dbReference type="EMBL" id="CP121196">
    <property type="protein sequence ID" value="XBH18335.1"/>
    <property type="molecule type" value="Genomic_DNA"/>
</dbReference>
<evidence type="ECO:0000256" key="2">
    <source>
        <dbReference type="ARBA" id="ARBA00005019"/>
    </source>
</evidence>
<comment type="similarity">
    <text evidence="3 11">Belongs to the NadD family.</text>
</comment>
<dbReference type="GO" id="GO:0004515">
    <property type="term" value="F:nicotinate-nucleotide adenylyltransferase activity"/>
    <property type="evidence" value="ECO:0007669"/>
    <property type="project" value="UniProtKB-UniRule"/>
</dbReference>
<accession>A0AAU7DMQ1</accession>
<keyword evidence="6 11" id="KW-0548">Nucleotidyltransferase</keyword>
<evidence type="ECO:0000256" key="10">
    <source>
        <dbReference type="ARBA" id="ARBA00048721"/>
    </source>
</evidence>
<evidence type="ECO:0000256" key="1">
    <source>
        <dbReference type="ARBA" id="ARBA00002324"/>
    </source>
</evidence>
<evidence type="ECO:0000256" key="9">
    <source>
        <dbReference type="ARBA" id="ARBA00023027"/>
    </source>
</evidence>
<dbReference type="CDD" id="cd02165">
    <property type="entry name" value="NMNAT"/>
    <property type="match status" value="1"/>
</dbReference>
<dbReference type="RefSeq" id="WP_348263559.1">
    <property type="nucleotide sequence ID" value="NZ_CP121196.1"/>
</dbReference>
<keyword evidence="7 11" id="KW-0547">Nucleotide-binding</keyword>
<dbReference type="PANTHER" id="PTHR39321">
    <property type="entry name" value="NICOTINATE-NUCLEOTIDE ADENYLYLTRANSFERASE-RELATED"/>
    <property type="match status" value="1"/>
</dbReference>
<evidence type="ECO:0000256" key="11">
    <source>
        <dbReference type="HAMAP-Rule" id="MF_00244"/>
    </source>
</evidence>
<dbReference type="EC" id="2.7.7.18" evidence="11"/>
<dbReference type="InterPro" id="IPR005248">
    <property type="entry name" value="NadD/NMNAT"/>
</dbReference>
<comment type="function">
    <text evidence="1 11">Catalyzes the reversible adenylation of nicotinate mononucleotide (NaMN) to nicotinic acid adenine dinucleotide (NaAD).</text>
</comment>
<keyword evidence="5 11" id="KW-0808">Transferase</keyword>
<name>A0AAU7DMQ1_9BACT</name>
<dbReference type="SUPFAM" id="SSF52374">
    <property type="entry name" value="Nucleotidylyl transferase"/>
    <property type="match status" value="1"/>
</dbReference>
<dbReference type="Pfam" id="PF01467">
    <property type="entry name" value="CTP_transf_like"/>
    <property type="match status" value="1"/>
</dbReference>
<keyword evidence="8 11" id="KW-0067">ATP-binding</keyword>
<evidence type="ECO:0000256" key="4">
    <source>
        <dbReference type="ARBA" id="ARBA00022642"/>
    </source>
</evidence>
<organism evidence="13">
    <name type="scientific">Telmatobacter sp. DSM 110680</name>
    <dbReference type="NCBI Taxonomy" id="3036704"/>
    <lineage>
        <taxon>Bacteria</taxon>
        <taxon>Pseudomonadati</taxon>
        <taxon>Acidobacteriota</taxon>
        <taxon>Terriglobia</taxon>
        <taxon>Terriglobales</taxon>
        <taxon>Acidobacteriaceae</taxon>
        <taxon>Telmatobacter</taxon>
    </lineage>
</organism>
<evidence type="ECO:0000256" key="6">
    <source>
        <dbReference type="ARBA" id="ARBA00022695"/>
    </source>
</evidence>
<dbReference type="InterPro" id="IPR014729">
    <property type="entry name" value="Rossmann-like_a/b/a_fold"/>
</dbReference>
<dbReference type="NCBIfam" id="TIGR00482">
    <property type="entry name" value="nicotinate (nicotinamide) nucleotide adenylyltransferase"/>
    <property type="match status" value="1"/>
</dbReference>
<evidence type="ECO:0000259" key="12">
    <source>
        <dbReference type="Pfam" id="PF01467"/>
    </source>
</evidence>
<dbReference type="PANTHER" id="PTHR39321:SF3">
    <property type="entry name" value="PHOSPHOPANTETHEINE ADENYLYLTRANSFERASE"/>
    <property type="match status" value="1"/>
</dbReference>
<dbReference type="HAMAP" id="MF_00244">
    <property type="entry name" value="NaMN_adenylyltr"/>
    <property type="match status" value="1"/>
</dbReference>
<proteinExistence type="inferred from homology"/>
<protein>
    <recommendedName>
        <fullName evidence="11">Probable nicotinate-nucleotide adenylyltransferase</fullName>
        <ecNumber evidence="11">2.7.7.18</ecNumber>
    </recommendedName>
    <alternativeName>
        <fullName evidence="11">Deamido-NAD(+) diphosphorylase</fullName>
    </alternativeName>
    <alternativeName>
        <fullName evidence="11">Deamido-NAD(+) pyrophosphorylase</fullName>
    </alternativeName>
    <alternativeName>
        <fullName evidence="11">Nicotinate mononucleotide adenylyltransferase</fullName>
        <shortName evidence="11">NaMN adenylyltransferase</shortName>
    </alternativeName>
</protein>
<comment type="pathway">
    <text evidence="2 11">Cofactor biosynthesis; NAD(+) biosynthesis; deamido-NAD(+) from nicotinate D-ribonucleotide: step 1/1.</text>
</comment>
<dbReference type="GO" id="GO:0009435">
    <property type="term" value="P:NAD+ biosynthetic process"/>
    <property type="evidence" value="ECO:0007669"/>
    <property type="project" value="UniProtKB-UniRule"/>
</dbReference>
<comment type="catalytic activity">
    <reaction evidence="10 11">
        <text>nicotinate beta-D-ribonucleotide + ATP + H(+) = deamido-NAD(+) + diphosphate</text>
        <dbReference type="Rhea" id="RHEA:22860"/>
        <dbReference type="ChEBI" id="CHEBI:15378"/>
        <dbReference type="ChEBI" id="CHEBI:30616"/>
        <dbReference type="ChEBI" id="CHEBI:33019"/>
        <dbReference type="ChEBI" id="CHEBI:57502"/>
        <dbReference type="ChEBI" id="CHEBI:58437"/>
        <dbReference type="EC" id="2.7.7.18"/>
    </reaction>
</comment>
<evidence type="ECO:0000256" key="7">
    <source>
        <dbReference type="ARBA" id="ARBA00022741"/>
    </source>
</evidence>
<evidence type="ECO:0000256" key="8">
    <source>
        <dbReference type="ARBA" id="ARBA00022840"/>
    </source>
</evidence>
<dbReference type="InterPro" id="IPR004821">
    <property type="entry name" value="Cyt_trans-like"/>
</dbReference>
<gene>
    <name evidence="11 13" type="primary">nadD</name>
    <name evidence="13" type="ORF">P8935_03145</name>
</gene>
<dbReference type="AlphaFoldDB" id="A0AAU7DMQ1"/>
<keyword evidence="9 11" id="KW-0520">NAD</keyword>
<reference evidence="13" key="1">
    <citation type="submission" date="2023-03" db="EMBL/GenBank/DDBJ databases">
        <title>Edaphobacter sp.</title>
        <authorList>
            <person name="Huber K.J."/>
            <person name="Papendorf J."/>
            <person name="Pilke C."/>
            <person name="Bunk B."/>
            <person name="Sproeer C."/>
            <person name="Pester M."/>
        </authorList>
    </citation>
    <scope>NUCLEOTIDE SEQUENCE</scope>
    <source>
        <strain evidence="13">DSM 110680</strain>
    </source>
</reference>
<sequence>MRQPADRRQRIAFFGGSFDPPHLGHIGVALAAQTALQLDTVLFAPVGIQPLKPLGSTASFEDRVEMTQLAIRGFPQFSISLADAPNSSGTPNYTIETLMRLREQYPSATLFMLMGADSLVGLGHWYRGAEIPFVAPLIVASRPGQRLADMAAILPDGMIITEDATATEDASEIPLQVFTLRNTAGAATPFYLLPGLEIEISASDIRTQANAALDRLCAGHDLLPDAVCEYIAEHSLYH</sequence>